<evidence type="ECO:0000256" key="4">
    <source>
        <dbReference type="ARBA" id="ARBA00022722"/>
    </source>
</evidence>
<keyword evidence="7" id="KW-0539">Nucleus</keyword>
<dbReference type="GO" id="GO:0004518">
    <property type="term" value="F:nuclease activity"/>
    <property type="evidence" value="ECO:0007669"/>
    <property type="project" value="UniProtKB-KW"/>
</dbReference>
<comment type="similarity">
    <text evidence="3">Belongs to the HARBI1 family.</text>
</comment>
<dbReference type="GO" id="GO:0005634">
    <property type="term" value="C:nucleus"/>
    <property type="evidence" value="ECO:0007669"/>
    <property type="project" value="UniProtKB-SubCell"/>
</dbReference>
<dbReference type="PANTHER" id="PTHR22930">
    <property type="match status" value="1"/>
</dbReference>
<proteinExistence type="inferred from homology"/>
<reference evidence="9" key="1">
    <citation type="journal article" date="2021" name="Proc. Natl. Acad. Sci. U.S.A.">
        <title>Three genomes in the algal genus Volvox reveal the fate of a haploid sex-determining region after a transition to homothallism.</title>
        <authorList>
            <person name="Yamamoto K."/>
            <person name="Hamaji T."/>
            <person name="Kawai-Toyooka H."/>
            <person name="Matsuzaki R."/>
            <person name="Takahashi F."/>
            <person name="Nishimura Y."/>
            <person name="Kawachi M."/>
            <person name="Noguchi H."/>
            <person name="Minakuchi Y."/>
            <person name="Umen J.G."/>
            <person name="Toyoda A."/>
            <person name="Nozaki H."/>
        </authorList>
    </citation>
    <scope>NUCLEOTIDE SEQUENCE</scope>
    <source>
        <strain evidence="9">NIES-3785</strain>
    </source>
</reference>
<evidence type="ECO:0000313" key="9">
    <source>
        <dbReference type="EMBL" id="GIM14560.1"/>
    </source>
</evidence>
<comment type="caution">
    <text evidence="9">The sequence shown here is derived from an EMBL/GenBank/DDBJ whole genome shotgun (WGS) entry which is preliminary data.</text>
</comment>
<dbReference type="GO" id="GO:0016787">
    <property type="term" value="F:hydrolase activity"/>
    <property type="evidence" value="ECO:0007669"/>
    <property type="project" value="UniProtKB-KW"/>
</dbReference>
<evidence type="ECO:0000259" key="8">
    <source>
        <dbReference type="Pfam" id="PF13359"/>
    </source>
</evidence>
<dbReference type="InterPro" id="IPR045249">
    <property type="entry name" value="HARBI1-like"/>
</dbReference>
<organism evidence="9 10">
    <name type="scientific">Volvox reticuliferus</name>
    <dbReference type="NCBI Taxonomy" id="1737510"/>
    <lineage>
        <taxon>Eukaryota</taxon>
        <taxon>Viridiplantae</taxon>
        <taxon>Chlorophyta</taxon>
        <taxon>core chlorophytes</taxon>
        <taxon>Chlorophyceae</taxon>
        <taxon>CS clade</taxon>
        <taxon>Chlamydomonadales</taxon>
        <taxon>Volvocaceae</taxon>
        <taxon>Volvox</taxon>
    </lineage>
</organism>
<evidence type="ECO:0000256" key="6">
    <source>
        <dbReference type="ARBA" id="ARBA00022801"/>
    </source>
</evidence>
<dbReference type="Pfam" id="PF13359">
    <property type="entry name" value="DDE_Tnp_4"/>
    <property type="match status" value="1"/>
</dbReference>
<name>A0A8J4LXW0_9CHLO</name>
<protein>
    <recommendedName>
        <fullName evidence="8">DDE Tnp4 domain-containing protein</fullName>
    </recommendedName>
</protein>
<keyword evidence="6" id="KW-0378">Hydrolase</keyword>
<dbReference type="PANTHER" id="PTHR22930:SF85">
    <property type="entry name" value="GH03217P-RELATED"/>
    <property type="match status" value="1"/>
</dbReference>
<evidence type="ECO:0000256" key="3">
    <source>
        <dbReference type="ARBA" id="ARBA00006958"/>
    </source>
</evidence>
<comment type="cofactor">
    <cofactor evidence="1">
        <name>a divalent metal cation</name>
        <dbReference type="ChEBI" id="CHEBI:60240"/>
    </cofactor>
</comment>
<feature type="domain" description="DDE Tnp4" evidence="8">
    <location>
        <begin position="237"/>
        <end position="416"/>
    </location>
</feature>
<evidence type="ECO:0000256" key="1">
    <source>
        <dbReference type="ARBA" id="ARBA00001968"/>
    </source>
</evidence>
<dbReference type="EMBL" id="BNCQ01000058">
    <property type="protein sequence ID" value="GIM14560.1"/>
    <property type="molecule type" value="Genomic_DNA"/>
</dbReference>
<evidence type="ECO:0000256" key="7">
    <source>
        <dbReference type="ARBA" id="ARBA00023242"/>
    </source>
</evidence>
<comment type="subcellular location">
    <subcellularLocation>
        <location evidence="2">Nucleus</location>
    </subcellularLocation>
</comment>
<dbReference type="AlphaFoldDB" id="A0A8J4LXW0"/>
<dbReference type="GO" id="GO:0046872">
    <property type="term" value="F:metal ion binding"/>
    <property type="evidence" value="ECO:0007669"/>
    <property type="project" value="UniProtKB-KW"/>
</dbReference>
<sequence length="498" mass="57326">MRQPLSPRIKALVLAVLFFQILRPWPFLFGSNNFVTVYGGPFGRSWRHEYEDLLRMICNPWFLAALPRVRMPRRLWSQYGRKVRVGGRRVTVEIRNGLWEVSVLGHWLRLGRMYPDLENAHYVQNFRMSKVFFWKFVSDYDIIFRKVVPKRIRDAIPPPKCMAMLLYWLARGSSFRDVGTQFHVSPAVVHKIIHNGVKGLRERLVPRAIRFPEGMELLQVMHDFKNLGGLPCVAGAMDGTFFHILKPSYNGDAYWCYKGFPAISVLAVVDARMIFTYVRSGLHGSVGDAGAFMTSELSSRLQHGQVLGPDPVPHVDESGALVYYPVTQVVQGITIAPYLVADSAFALSNKVMKCYDDKDGLSAVQDDFNYCVIRTRRVVENAFARLKGRWQVVVNNHIYDPEFASSVCQVVCALHNVVETRNCGFREEWLQVEEDLRDRVPDYVTVCGRNMYGNGQLLHRLPMFPLRSCECEKRWRSNVICILNVLYAYICNHKRYSL</sequence>
<dbReference type="Proteomes" id="UP000722791">
    <property type="component" value="Unassembled WGS sequence"/>
</dbReference>
<keyword evidence="5" id="KW-0479">Metal-binding</keyword>
<gene>
    <name evidence="9" type="ORF">Vretimale_17465</name>
</gene>
<accession>A0A8J4LXW0</accession>
<dbReference type="InterPro" id="IPR027806">
    <property type="entry name" value="HARBI1_dom"/>
</dbReference>
<evidence type="ECO:0000256" key="2">
    <source>
        <dbReference type="ARBA" id="ARBA00004123"/>
    </source>
</evidence>
<keyword evidence="4" id="KW-0540">Nuclease</keyword>
<evidence type="ECO:0000313" key="10">
    <source>
        <dbReference type="Proteomes" id="UP000722791"/>
    </source>
</evidence>
<evidence type="ECO:0000256" key="5">
    <source>
        <dbReference type="ARBA" id="ARBA00022723"/>
    </source>
</evidence>